<evidence type="ECO:0000256" key="3">
    <source>
        <dbReference type="ARBA" id="ARBA00022691"/>
    </source>
</evidence>
<dbReference type="InterPro" id="IPR029063">
    <property type="entry name" value="SAM-dependent_MTases_sf"/>
</dbReference>
<gene>
    <name evidence="5 6" type="primary">bioC</name>
    <name evidence="6" type="ORF">G9U52_13265</name>
</gene>
<dbReference type="NCBIfam" id="TIGR02072">
    <property type="entry name" value="BioC"/>
    <property type="match status" value="1"/>
</dbReference>
<comment type="catalytic activity">
    <reaction evidence="5">
        <text>malonyl-[ACP] + S-adenosyl-L-methionine = malonyl-[ACP] methyl ester + S-adenosyl-L-homocysteine</text>
        <dbReference type="Rhea" id="RHEA:17105"/>
        <dbReference type="Rhea" id="RHEA-COMP:9623"/>
        <dbReference type="Rhea" id="RHEA-COMP:9954"/>
        <dbReference type="ChEBI" id="CHEBI:57856"/>
        <dbReference type="ChEBI" id="CHEBI:59789"/>
        <dbReference type="ChEBI" id="CHEBI:78449"/>
        <dbReference type="ChEBI" id="CHEBI:78845"/>
        <dbReference type="EC" id="2.1.1.197"/>
    </reaction>
</comment>
<dbReference type="Pfam" id="PF13489">
    <property type="entry name" value="Methyltransf_23"/>
    <property type="match status" value="1"/>
</dbReference>
<evidence type="ECO:0000313" key="7">
    <source>
        <dbReference type="Proteomes" id="UP001165962"/>
    </source>
</evidence>
<dbReference type="HAMAP" id="MF_00835">
    <property type="entry name" value="BioC"/>
    <property type="match status" value="1"/>
</dbReference>
<reference evidence="6" key="1">
    <citation type="submission" date="2020-03" db="EMBL/GenBank/DDBJ databases">
        <title>Draft sequencing of Paenibacilllus sp. S3N08.</title>
        <authorList>
            <person name="Kim D.-U."/>
        </authorList>
    </citation>
    <scope>NUCLEOTIDE SEQUENCE</scope>
    <source>
        <strain evidence="6">S3N08</strain>
    </source>
</reference>
<name>A0ABX0J9G0_9BACL</name>
<comment type="function">
    <text evidence="5">Converts the free carboxyl group of a malonyl-thioester to its methyl ester by transfer of a methyl group from S-adenosyl-L-methionine (SAM). It allows to synthesize pimeloyl-ACP via the fatty acid synthetic pathway.</text>
</comment>
<evidence type="ECO:0000256" key="1">
    <source>
        <dbReference type="ARBA" id="ARBA00022603"/>
    </source>
</evidence>
<dbReference type="InterPro" id="IPR011814">
    <property type="entry name" value="BioC"/>
</dbReference>
<dbReference type="PANTHER" id="PTHR43861:SF1">
    <property type="entry name" value="TRANS-ACONITATE 2-METHYLTRANSFERASE"/>
    <property type="match status" value="1"/>
</dbReference>
<dbReference type="CDD" id="cd02440">
    <property type="entry name" value="AdoMet_MTases"/>
    <property type="match status" value="1"/>
</dbReference>
<organism evidence="6 7">
    <name type="scientific">Paenibacillus agricola</name>
    <dbReference type="NCBI Taxonomy" id="2716264"/>
    <lineage>
        <taxon>Bacteria</taxon>
        <taxon>Bacillati</taxon>
        <taxon>Bacillota</taxon>
        <taxon>Bacilli</taxon>
        <taxon>Bacillales</taxon>
        <taxon>Paenibacillaceae</taxon>
        <taxon>Paenibacillus</taxon>
    </lineage>
</organism>
<dbReference type="EC" id="2.1.1.197" evidence="5"/>
<comment type="caution">
    <text evidence="6">The sequence shown here is derived from an EMBL/GenBank/DDBJ whole genome shotgun (WGS) entry which is preliminary data.</text>
</comment>
<protein>
    <recommendedName>
        <fullName evidence="5">Malonyl-[acyl-carrier protein] O-methyltransferase</fullName>
        <shortName evidence="5">Malonyl-ACP O-methyltransferase</shortName>
        <ecNumber evidence="5">2.1.1.197</ecNumber>
    </recommendedName>
    <alternativeName>
        <fullName evidence="5">Biotin synthesis protein BioC</fullName>
    </alternativeName>
</protein>
<dbReference type="SUPFAM" id="SSF53335">
    <property type="entry name" value="S-adenosyl-L-methionine-dependent methyltransferases"/>
    <property type="match status" value="1"/>
</dbReference>
<evidence type="ECO:0000256" key="5">
    <source>
        <dbReference type="HAMAP-Rule" id="MF_00835"/>
    </source>
</evidence>
<evidence type="ECO:0000256" key="4">
    <source>
        <dbReference type="ARBA" id="ARBA00022756"/>
    </source>
</evidence>
<keyword evidence="1 5" id="KW-0489">Methyltransferase</keyword>
<accession>A0ABX0J9G0</accession>
<evidence type="ECO:0000256" key="2">
    <source>
        <dbReference type="ARBA" id="ARBA00022679"/>
    </source>
</evidence>
<dbReference type="PANTHER" id="PTHR43861">
    <property type="entry name" value="TRANS-ACONITATE 2-METHYLTRANSFERASE-RELATED"/>
    <property type="match status" value="1"/>
</dbReference>
<dbReference type="Proteomes" id="UP001165962">
    <property type="component" value="Unassembled WGS sequence"/>
</dbReference>
<sequence>MSSRKKAICSQFNRSAAGSYDIHAHVQRMMADRLVQSLIGWKREDKADGLNMLEIGCGTGVLTEILLNEYPYASITALDMASAMIKAAEQHVLSSTANHVGYSKSRPARLHFLLADVEMWAADAPTASLDLIVSNACFQWLSYPRQTLGHLRRMIRAGGLLVFTTFGPDTFYELHKAFNEVYRANGMEPQRHGLSFQSMDQWKNLLKEAGFSNIQYERSTQMEKYASARDFLHSVKAMGASNSEAATIRGLSTRRLFASMYKEYEDRFSTQGGVAATYDLLLIQASASR</sequence>
<comment type="pathway">
    <text evidence="5">Cofactor biosynthesis; biotin biosynthesis.</text>
</comment>
<dbReference type="GO" id="GO:0032259">
    <property type="term" value="P:methylation"/>
    <property type="evidence" value="ECO:0007669"/>
    <property type="project" value="UniProtKB-KW"/>
</dbReference>
<dbReference type="Gene3D" id="3.40.50.150">
    <property type="entry name" value="Vaccinia Virus protein VP39"/>
    <property type="match status" value="1"/>
</dbReference>
<comment type="similarity">
    <text evidence="5">Belongs to the methyltransferase superfamily.</text>
</comment>
<keyword evidence="3 5" id="KW-0949">S-adenosyl-L-methionine</keyword>
<dbReference type="RefSeq" id="WP_166150174.1">
    <property type="nucleotide sequence ID" value="NZ_JAAOIW010000004.1"/>
</dbReference>
<proteinExistence type="inferred from homology"/>
<keyword evidence="2 5" id="KW-0808">Transferase</keyword>
<dbReference type="EMBL" id="JAAOIW010000004">
    <property type="protein sequence ID" value="NHN30804.1"/>
    <property type="molecule type" value="Genomic_DNA"/>
</dbReference>
<evidence type="ECO:0000313" key="6">
    <source>
        <dbReference type="EMBL" id="NHN30804.1"/>
    </source>
</evidence>
<keyword evidence="7" id="KW-1185">Reference proteome</keyword>
<keyword evidence="4 5" id="KW-0093">Biotin biosynthesis</keyword>
<dbReference type="GO" id="GO:0102130">
    <property type="term" value="F:malonyl-CoA methyltransferase activity"/>
    <property type="evidence" value="ECO:0007669"/>
    <property type="project" value="UniProtKB-EC"/>
</dbReference>